<name>A0A7W5UXS0_9BACT</name>
<sequence length="391" mass="45632">MKLGYIHSNKEEQARVLQVLKMTSESVALEELGIGRIREAFADKMFPGVSTLQKHIKYFSLMPQLYRKATEKRYNRPNEVKAEIVRLERIMTKNLYEGSTDKRGITGSDMINKNSNSYVKYDPAYIYNSGLQTFEILRSPQLHELIYSASKALHNEPKAIKSEDEDTNNDTGEKPNFFQFCSFPNVDYDFTQRCSLDLTAEDKAFIVDHILNAKECKNSLLRYIVDNPDFPIAETFEQIPPALLPADLAETQDLARRFADFMYMIHIRYNYIFSQYQDEELRTLFEEKLAEFRNSGTDIDKVLNAITISENSSKRFCKNITEQLFANDTQVGGALDQLIIKREKDVKKSRRKIENPAYTYNPKKRIHFYKLSYRWETVKVFADELRKDTKP</sequence>
<evidence type="ECO:0000313" key="1">
    <source>
        <dbReference type="EMBL" id="MBB3703504.1"/>
    </source>
</evidence>
<organism evidence="1 2">
    <name type="scientific">Alloprevotella rava</name>
    <dbReference type="NCBI Taxonomy" id="671218"/>
    <lineage>
        <taxon>Bacteria</taxon>
        <taxon>Pseudomonadati</taxon>
        <taxon>Bacteroidota</taxon>
        <taxon>Bacteroidia</taxon>
        <taxon>Bacteroidales</taxon>
        <taxon>Prevotellaceae</taxon>
        <taxon>Alloprevotella</taxon>
    </lineage>
</organism>
<dbReference type="Proteomes" id="UP000541425">
    <property type="component" value="Unassembled WGS sequence"/>
</dbReference>
<dbReference type="RefSeq" id="WP_183697896.1">
    <property type="nucleotide sequence ID" value="NZ_JACICA010000014.1"/>
</dbReference>
<dbReference type="AlphaFoldDB" id="A0A7W5UXS0"/>
<dbReference type="InterPro" id="IPR045941">
    <property type="entry name" value="DUF6361"/>
</dbReference>
<comment type="caution">
    <text evidence="1">The sequence shown here is derived from an EMBL/GenBank/DDBJ whole genome shotgun (WGS) entry which is preliminary data.</text>
</comment>
<accession>A0A7W5UXS0</accession>
<protein>
    <submittedName>
        <fullName evidence="1">Uncharacterized protein</fullName>
    </submittedName>
</protein>
<gene>
    <name evidence="1" type="ORF">FHS60_001995</name>
</gene>
<dbReference type="EMBL" id="JACICA010000014">
    <property type="protein sequence ID" value="MBB3703504.1"/>
    <property type="molecule type" value="Genomic_DNA"/>
</dbReference>
<dbReference type="Pfam" id="PF19888">
    <property type="entry name" value="DUF6361"/>
    <property type="match status" value="1"/>
</dbReference>
<evidence type="ECO:0000313" key="2">
    <source>
        <dbReference type="Proteomes" id="UP000541425"/>
    </source>
</evidence>
<proteinExistence type="predicted"/>
<reference evidence="1 2" key="1">
    <citation type="submission" date="2020-08" db="EMBL/GenBank/DDBJ databases">
        <title>Genomic Encyclopedia of Type Strains, Phase IV (KMG-IV): sequencing the most valuable type-strain genomes for metagenomic binning, comparative biology and taxonomic classification.</title>
        <authorList>
            <person name="Goeker M."/>
        </authorList>
    </citation>
    <scope>NUCLEOTIDE SEQUENCE [LARGE SCALE GENOMIC DNA]</scope>
    <source>
        <strain evidence="1 2">DSM 22548</strain>
    </source>
</reference>